<feature type="region of interest" description="Disordered" evidence="1">
    <location>
        <begin position="357"/>
        <end position="542"/>
    </location>
</feature>
<dbReference type="SUPFAM" id="SSF81631">
    <property type="entry name" value="PAP/OAS1 substrate-binding domain"/>
    <property type="match status" value="1"/>
</dbReference>
<feature type="compositionally biased region" description="Pro residues" evidence="1">
    <location>
        <begin position="365"/>
        <end position="379"/>
    </location>
</feature>
<dbReference type="EMBL" id="CDMZ01002291">
    <property type="protein sequence ID" value="CEM41708.1"/>
    <property type="molecule type" value="Genomic_DNA"/>
</dbReference>
<evidence type="ECO:0008006" key="3">
    <source>
        <dbReference type="Google" id="ProtNLM"/>
    </source>
</evidence>
<evidence type="ECO:0000313" key="2">
    <source>
        <dbReference type="EMBL" id="CEM41708.1"/>
    </source>
</evidence>
<reference evidence="2" key="1">
    <citation type="submission" date="2014-11" db="EMBL/GenBank/DDBJ databases">
        <authorList>
            <person name="Otto D Thomas"/>
            <person name="Naeem Raeece"/>
        </authorList>
    </citation>
    <scope>NUCLEOTIDE SEQUENCE</scope>
</reference>
<feature type="compositionally biased region" description="Polar residues" evidence="1">
    <location>
        <begin position="453"/>
        <end position="462"/>
    </location>
</feature>
<name>A0A0G4HCL4_9ALVE</name>
<gene>
    <name evidence="2" type="ORF">Cvel_26189</name>
</gene>
<feature type="compositionally biased region" description="Basic and acidic residues" evidence="1">
    <location>
        <begin position="510"/>
        <end position="523"/>
    </location>
</feature>
<feature type="compositionally biased region" description="Low complexity" evidence="1">
    <location>
        <begin position="419"/>
        <end position="430"/>
    </location>
</feature>
<evidence type="ECO:0000256" key="1">
    <source>
        <dbReference type="SAM" id="MobiDB-lite"/>
    </source>
</evidence>
<feature type="compositionally biased region" description="Low complexity" evidence="1">
    <location>
        <begin position="529"/>
        <end position="542"/>
    </location>
</feature>
<accession>A0A0G4HCL4</accession>
<proteinExistence type="predicted"/>
<dbReference type="Gene3D" id="1.10.1410.10">
    <property type="match status" value="1"/>
</dbReference>
<sequence length="542" mass="60928">MAFSMGAVSFDRIVAVHPDERSRLFSQLIGLVDKREVIVKEVGRLFSDLLQSFGVQTFQHGSWTQRIALLDSDSDVSCPEDVNLQGTRRALRSPHNLHFVVEEEISDWRILVRHRQTGLQLDVTQKASHSTEPLWKAEHIRRSVDWALDENVRITIFILKLWVRKHADQFQPKNGYPNSYTFLLILLFLLTHREKPVIPLLTCVSEDTQDRGDGLSILPVSRPSTDNLSSEDPLLLFHQFLGFLLSNLKGLQVDFDRTAHLDLFIRRNDYSVRQWTVKEPFTGTIKCQPRGWYDRIGPDIISRARMDFQTVASYRQAHASPSPIPLSLSESPTVLPLPHRTAPTGFNGNTSLFVPSYPAPTIHSPSPPPPYLPPPPPHTPGALLANPSNTNGAVRLPPSTSVPIVSNQNPVPMGLFPHPQQQQQQQQQQQPLPPLLSTPQYSPQGQAYPYAHTTAQQQSRFNPSPVGVPEGPLPPPPLQTHCQPPPPSLWTRTLSPRCKDTETQSADPQETPKREVRGQDQHPCHRNLQTPPQTTQPHTCSL</sequence>
<feature type="compositionally biased region" description="Pro residues" evidence="1">
    <location>
        <begin position="471"/>
        <end position="488"/>
    </location>
</feature>
<dbReference type="AlphaFoldDB" id="A0A0G4HCL4"/>
<organism evidence="2">
    <name type="scientific">Chromera velia CCMP2878</name>
    <dbReference type="NCBI Taxonomy" id="1169474"/>
    <lineage>
        <taxon>Eukaryota</taxon>
        <taxon>Sar</taxon>
        <taxon>Alveolata</taxon>
        <taxon>Colpodellida</taxon>
        <taxon>Chromeraceae</taxon>
        <taxon>Chromera</taxon>
    </lineage>
</organism>
<protein>
    <recommendedName>
        <fullName evidence="3">PAP-associated domain-containing protein</fullName>
    </recommendedName>
</protein>
<feature type="compositionally biased region" description="Polar residues" evidence="1">
    <location>
        <begin position="386"/>
        <end position="410"/>
    </location>
</feature>